<evidence type="ECO:0000313" key="3">
    <source>
        <dbReference type="Proteomes" id="UP001370348"/>
    </source>
</evidence>
<organism evidence="2 3">
    <name type="scientific">Pendulispora albinea</name>
    <dbReference type="NCBI Taxonomy" id="2741071"/>
    <lineage>
        <taxon>Bacteria</taxon>
        <taxon>Pseudomonadati</taxon>
        <taxon>Myxococcota</taxon>
        <taxon>Myxococcia</taxon>
        <taxon>Myxococcales</taxon>
        <taxon>Sorangiineae</taxon>
        <taxon>Pendulisporaceae</taxon>
        <taxon>Pendulispora</taxon>
    </lineage>
</organism>
<keyword evidence="3" id="KW-1185">Reference proteome</keyword>
<accession>A0ABZ2LZI4</accession>
<evidence type="ECO:0000313" key="2">
    <source>
        <dbReference type="EMBL" id="WXB16282.1"/>
    </source>
</evidence>
<reference evidence="2 3" key="1">
    <citation type="submission" date="2021-12" db="EMBL/GenBank/DDBJ databases">
        <title>Discovery of the Pendulisporaceae a myxobacterial family with distinct sporulation behavior and unique specialized metabolism.</title>
        <authorList>
            <person name="Garcia R."/>
            <person name="Popoff A."/>
            <person name="Bader C.D."/>
            <person name="Loehr J."/>
            <person name="Walesch S."/>
            <person name="Walt C."/>
            <person name="Boldt J."/>
            <person name="Bunk B."/>
            <person name="Haeckl F.J.F.P.J."/>
            <person name="Gunesch A.P."/>
            <person name="Birkelbach J."/>
            <person name="Nuebel U."/>
            <person name="Pietschmann T."/>
            <person name="Bach T."/>
            <person name="Mueller R."/>
        </authorList>
    </citation>
    <scope>NUCLEOTIDE SEQUENCE [LARGE SCALE GENOMIC DNA]</scope>
    <source>
        <strain evidence="2 3">MSr11954</strain>
    </source>
</reference>
<sequence>MGTKTNATRPTFPPAQRRASSSDELLRLDRDVLELGIKHLRVRSALRAGEDPSECIIHAS</sequence>
<dbReference type="EMBL" id="CP089984">
    <property type="protein sequence ID" value="WXB16282.1"/>
    <property type="molecule type" value="Genomic_DNA"/>
</dbReference>
<dbReference type="Proteomes" id="UP001370348">
    <property type="component" value="Chromosome"/>
</dbReference>
<evidence type="ECO:0000256" key="1">
    <source>
        <dbReference type="SAM" id="MobiDB-lite"/>
    </source>
</evidence>
<feature type="region of interest" description="Disordered" evidence="1">
    <location>
        <begin position="1"/>
        <end position="23"/>
    </location>
</feature>
<proteinExistence type="predicted"/>
<gene>
    <name evidence="2" type="ORF">LZC94_03180</name>
</gene>
<dbReference type="RefSeq" id="WP_394825907.1">
    <property type="nucleotide sequence ID" value="NZ_CP089984.1"/>
</dbReference>
<name>A0ABZ2LZI4_9BACT</name>
<protein>
    <submittedName>
        <fullName evidence="2">Uncharacterized protein</fullName>
    </submittedName>
</protein>